<proteinExistence type="predicted"/>
<reference evidence="1 2" key="1">
    <citation type="submission" date="2019-10" db="EMBL/GenBank/DDBJ databases">
        <title>Description of Paenibacillus terricola sp. nov.</title>
        <authorList>
            <person name="Carlier A."/>
            <person name="Qi S."/>
        </authorList>
    </citation>
    <scope>NUCLEOTIDE SEQUENCE [LARGE SCALE GENOMIC DNA]</scope>
    <source>
        <strain evidence="1 2">LMG 31459</strain>
    </source>
</reference>
<gene>
    <name evidence="1" type="ORF">GC101_17210</name>
</gene>
<protein>
    <submittedName>
        <fullName evidence="1">Uncharacterized protein</fullName>
    </submittedName>
</protein>
<dbReference type="EMBL" id="WHOB01000051">
    <property type="protein sequence ID" value="NOU80605.1"/>
    <property type="molecule type" value="Genomic_DNA"/>
</dbReference>
<evidence type="ECO:0000313" key="2">
    <source>
        <dbReference type="Proteomes" id="UP000596857"/>
    </source>
</evidence>
<organism evidence="1 2">
    <name type="scientific">Paenibacillus phytohabitans</name>
    <dbReference type="NCBI Taxonomy" id="2654978"/>
    <lineage>
        <taxon>Bacteria</taxon>
        <taxon>Bacillati</taxon>
        <taxon>Bacillota</taxon>
        <taxon>Bacilli</taxon>
        <taxon>Bacillales</taxon>
        <taxon>Paenibacillaceae</taxon>
        <taxon>Paenibacillus</taxon>
    </lineage>
</organism>
<comment type="caution">
    <text evidence="1">The sequence shown here is derived from an EMBL/GenBank/DDBJ whole genome shotgun (WGS) entry which is preliminary data.</text>
</comment>
<evidence type="ECO:0000313" key="1">
    <source>
        <dbReference type="EMBL" id="NOU80605.1"/>
    </source>
</evidence>
<name>A0ABX1YHV7_9BACL</name>
<keyword evidence="2" id="KW-1185">Reference proteome</keyword>
<dbReference type="RefSeq" id="WP_171718238.1">
    <property type="nucleotide sequence ID" value="NZ_WHOB01000051.1"/>
</dbReference>
<accession>A0ABX1YHV7</accession>
<dbReference type="Proteomes" id="UP000596857">
    <property type="component" value="Unassembled WGS sequence"/>
</dbReference>
<sequence>MITKLIDLSLHESVWKALEQDIEASGGNVNIAELLRAVVTESYWSKMELMGLELPVYKGSR</sequence>